<dbReference type="InterPro" id="IPR025846">
    <property type="entry name" value="TBL_N"/>
</dbReference>
<dbReference type="Pfam" id="PF13839">
    <property type="entry name" value="PC-Esterase"/>
    <property type="match status" value="2"/>
</dbReference>
<evidence type="ECO:0000313" key="11">
    <source>
        <dbReference type="EMBL" id="KAJ0989644.1"/>
    </source>
</evidence>
<keyword evidence="6" id="KW-0333">Golgi apparatus</keyword>
<keyword evidence="7 8" id="KW-0472">Membrane</keyword>
<evidence type="ECO:0000256" key="6">
    <source>
        <dbReference type="ARBA" id="ARBA00023034"/>
    </source>
</evidence>
<comment type="caution">
    <text evidence="11">The sequence shown here is derived from an EMBL/GenBank/DDBJ whole genome shotgun (WGS) entry which is preliminary data.</text>
</comment>
<dbReference type="GO" id="GO:1990538">
    <property type="term" value="F:xylan O-acetyltransferase activity"/>
    <property type="evidence" value="ECO:0007669"/>
    <property type="project" value="UniProtKB-ARBA"/>
</dbReference>
<feature type="domain" description="Trichome birefringence-like C-terminal" evidence="9">
    <location>
        <begin position="481"/>
        <end position="770"/>
    </location>
</feature>
<feature type="transmembrane region" description="Helical" evidence="8">
    <location>
        <begin position="20"/>
        <end position="38"/>
    </location>
</feature>
<reference evidence="11" key="1">
    <citation type="submission" date="2021-03" db="EMBL/GenBank/DDBJ databases">
        <authorList>
            <person name="Li Z."/>
            <person name="Yang C."/>
        </authorList>
    </citation>
    <scope>NUCLEOTIDE SEQUENCE</scope>
    <source>
        <strain evidence="11">Dzin_1.0</strain>
        <tissue evidence="11">Leaf</tissue>
    </source>
</reference>
<dbReference type="InterPro" id="IPR029962">
    <property type="entry name" value="TBL"/>
</dbReference>
<keyword evidence="3 8" id="KW-0812">Transmembrane</keyword>
<dbReference type="Pfam" id="PF14416">
    <property type="entry name" value="PMR5N"/>
    <property type="match status" value="2"/>
</dbReference>
<dbReference type="GO" id="GO:0000139">
    <property type="term" value="C:Golgi membrane"/>
    <property type="evidence" value="ECO:0007669"/>
    <property type="project" value="UniProtKB-SubCell"/>
</dbReference>
<keyword evidence="4" id="KW-0735">Signal-anchor</keyword>
<sequence>MKTQVSWLPTSLENKTLKVVVFILTLTLILFPIIPLFLNSSIPSALDDRASVRMANKCDIFRGEWVPNPRAPPYTNKTCRTIHENQNCMKLGRPDTGFLHWRWKPDGCELPFFNPNLFLELLSGNSMAFLGDSVARNQMQSLMCLLSRVTDAVDVSPTPNEDSRWWSYPSHNFTLAILWSPFLVKANVGDPVGPTLTGLFNLYLDEPDDNWTSQITKFDYVIVSAGHWFLRPAMYHMSGLLVGCQYCLDPNIPDLTKSYGYKMAFRTTFKTIYNLNGFKGMTFLRTFAPSHFQNGEWNKGGDCVRNIPFRRNETRLDGLNLDLYMTQMEEFRAAEKEANKRGLKFKLLDISEAMQLRPDGHPSHYAHLIDVNISKYSDCVHWCLPGPVDTWNDFLLHTLKVESVSASIPSPSSPSPHHDRTILRMANKCDVFRGEWVPSPRAPYYTNTTCWAIHDHQNCMKFGRPDTDFLKWRWKPDGCDLPIFNPAQFLELVRGKSLAFLGDSVGRNQMQSLMCLLNRVTYGMDVSPTPDDKSTWWLYPTHNFTLANFWSPYLVKAEEADPNGPTLTGLFNLYLDEPDKNWTSQIAEFDYVIVSAGHWFFRPTMYHESGRLVGCHYCLDPNITDLTMYYGYRMAFRTTFKTIYNLKGFKGTTFLRTFAPSHFENGEWNKGGDCVRKRPFMSNETRLDGFNLELYMTQVEEFRAAEREASKRGLKFRLLDTTEAMQMRPDGHPSRYGHPLHVNITTYINDCVHWCLPGPVDTWNEFLLHMLKMERGRPSAFGQLHLRERKMRAQ</sequence>
<organism evidence="11 12">
    <name type="scientific">Dioscorea zingiberensis</name>
    <dbReference type="NCBI Taxonomy" id="325984"/>
    <lineage>
        <taxon>Eukaryota</taxon>
        <taxon>Viridiplantae</taxon>
        <taxon>Streptophyta</taxon>
        <taxon>Embryophyta</taxon>
        <taxon>Tracheophyta</taxon>
        <taxon>Spermatophyta</taxon>
        <taxon>Magnoliopsida</taxon>
        <taxon>Liliopsida</taxon>
        <taxon>Dioscoreales</taxon>
        <taxon>Dioscoreaceae</taxon>
        <taxon>Dioscorea</taxon>
    </lineage>
</organism>
<evidence type="ECO:0000259" key="10">
    <source>
        <dbReference type="Pfam" id="PF14416"/>
    </source>
</evidence>
<dbReference type="EMBL" id="JAGGNH010000001">
    <property type="protein sequence ID" value="KAJ0989644.1"/>
    <property type="molecule type" value="Genomic_DNA"/>
</dbReference>
<comment type="subcellular location">
    <subcellularLocation>
        <location evidence="1">Golgi apparatus membrane</location>
        <topology evidence="1">Single-pass type II membrane protein</topology>
    </subcellularLocation>
</comment>
<protein>
    <recommendedName>
        <fullName evidence="13">Trichome birefringence-like N-terminal domain-containing protein</fullName>
    </recommendedName>
</protein>
<feature type="domain" description="Trichome birefringence-like C-terminal" evidence="9">
    <location>
        <begin position="110"/>
        <end position="397"/>
    </location>
</feature>
<evidence type="ECO:0000313" key="12">
    <source>
        <dbReference type="Proteomes" id="UP001085076"/>
    </source>
</evidence>
<keyword evidence="12" id="KW-1185">Reference proteome</keyword>
<evidence type="ECO:0000256" key="5">
    <source>
        <dbReference type="ARBA" id="ARBA00022989"/>
    </source>
</evidence>
<dbReference type="OrthoDB" id="630188at2759"/>
<dbReference type="PANTHER" id="PTHR32285:SF48">
    <property type="entry name" value="PROTEIN TRICHOME BIREFRINGENCE-LIKE 19"/>
    <property type="match status" value="1"/>
</dbReference>
<feature type="domain" description="Trichome birefringence-like N-terminal" evidence="10">
    <location>
        <begin position="57"/>
        <end position="109"/>
    </location>
</feature>
<comment type="similarity">
    <text evidence="2">Belongs to the PC-esterase family. TBL subfamily.</text>
</comment>
<evidence type="ECO:0000256" key="4">
    <source>
        <dbReference type="ARBA" id="ARBA00022968"/>
    </source>
</evidence>
<evidence type="ECO:0000256" key="7">
    <source>
        <dbReference type="ARBA" id="ARBA00023136"/>
    </source>
</evidence>
<name>A0A9D5HUU1_9LILI</name>
<evidence type="ECO:0000256" key="1">
    <source>
        <dbReference type="ARBA" id="ARBA00004323"/>
    </source>
</evidence>
<evidence type="ECO:0000256" key="2">
    <source>
        <dbReference type="ARBA" id="ARBA00007727"/>
    </source>
</evidence>
<dbReference type="InterPro" id="IPR026057">
    <property type="entry name" value="TBL_C"/>
</dbReference>
<gene>
    <name evidence="11" type="ORF">J5N97_008000</name>
</gene>
<dbReference type="Proteomes" id="UP001085076">
    <property type="component" value="Miscellaneous, Linkage group lg01"/>
</dbReference>
<dbReference type="PANTHER" id="PTHR32285">
    <property type="entry name" value="PROTEIN TRICHOME BIREFRINGENCE-LIKE 9-RELATED"/>
    <property type="match status" value="1"/>
</dbReference>
<evidence type="ECO:0000256" key="3">
    <source>
        <dbReference type="ARBA" id="ARBA00022692"/>
    </source>
</evidence>
<evidence type="ECO:0000259" key="9">
    <source>
        <dbReference type="Pfam" id="PF13839"/>
    </source>
</evidence>
<evidence type="ECO:0008006" key="13">
    <source>
        <dbReference type="Google" id="ProtNLM"/>
    </source>
</evidence>
<reference evidence="11" key="2">
    <citation type="journal article" date="2022" name="Hortic Res">
        <title>The genome of Dioscorea zingiberensis sheds light on the biosynthesis, origin and evolution of the medicinally important diosgenin saponins.</title>
        <authorList>
            <person name="Li Y."/>
            <person name="Tan C."/>
            <person name="Li Z."/>
            <person name="Guo J."/>
            <person name="Li S."/>
            <person name="Chen X."/>
            <person name="Wang C."/>
            <person name="Dai X."/>
            <person name="Yang H."/>
            <person name="Song W."/>
            <person name="Hou L."/>
            <person name="Xu J."/>
            <person name="Tong Z."/>
            <person name="Xu A."/>
            <person name="Yuan X."/>
            <person name="Wang W."/>
            <person name="Yang Q."/>
            <person name="Chen L."/>
            <person name="Sun Z."/>
            <person name="Wang K."/>
            <person name="Pan B."/>
            <person name="Chen J."/>
            <person name="Bao Y."/>
            <person name="Liu F."/>
            <person name="Qi X."/>
            <person name="Gang D.R."/>
            <person name="Wen J."/>
            <person name="Li J."/>
        </authorList>
    </citation>
    <scope>NUCLEOTIDE SEQUENCE</scope>
    <source>
        <strain evidence="11">Dzin_1.0</strain>
    </source>
</reference>
<evidence type="ECO:0000256" key="8">
    <source>
        <dbReference type="SAM" id="Phobius"/>
    </source>
</evidence>
<dbReference type="AlphaFoldDB" id="A0A9D5HUU1"/>
<proteinExistence type="inferred from homology"/>
<accession>A0A9D5HUU1</accession>
<keyword evidence="5 8" id="KW-1133">Transmembrane helix</keyword>
<feature type="domain" description="Trichome birefringence-like N-terminal" evidence="10">
    <location>
        <begin position="428"/>
        <end position="480"/>
    </location>
</feature>